<keyword evidence="4" id="KW-1185">Reference proteome</keyword>
<dbReference type="AlphaFoldDB" id="B2IGS7"/>
<name>B2IGS7_BEII9</name>
<dbReference type="STRING" id="395963.Bind_2220"/>
<dbReference type="CDD" id="cd00293">
    <property type="entry name" value="USP-like"/>
    <property type="match status" value="1"/>
</dbReference>
<dbReference type="Proteomes" id="UP000001695">
    <property type="component" value="Chromosome"/>
</dbReference>
<sequence length="277" mass="30011">MSYAALMVYVDMREDAPARIKLASNLAEVFDATLIGIAGSLPELPSVDPYGMGAMVGELMTLEHDRAQAAVQEAADRFKDLVTGRSIKTEWRGALSYPGSLLVKEARAADLIILGREAGATYPYNEPNVGDVLLSAGRPLLIVPQGVEKAPAGSAAIVAWKETKEARRAVHDALPLLRHIPDVTVVELSEKDDFEEAQGHTEDVVAFLSRHRIKATALAEVLGKKSAPERLLEIAKEKKADLIVMGGYGHARLREWTFGGVTRDLLQTSPLSILLSH</sequence>
<dbReference type="PANTHER" id="PTHR46268:SF15">
    <property type="entry name" value="UNIVERSAL STRESS PROTEIN HP_0031"/>
    <property type="match status" value="1"/>
</dbReference>
<accession>B2IGS7</accession>
<protein>
    <submittedName>
        <fullName evidence="3">UspA domain protein</fullName>
    </submittedName>
</protein>
<proteinExistence type="inferred from homology"/>
<dbReference type="SUPFAM" id="SSF52402">
    <property type="entry name" value="Adenine nucleotide alpha hydrolases-like"/>
    <property type="match status" value="2"/>
</dbReference>
<evidence type="ECO:0000256" key="1">
    <source>
        <dbReference type="ARBA" id="ARBA00008791"/>
    </source>
</evidence>
<gene>
    <name evidence="3" type="ordered locus">Bind_2220</name>
</gene>
<dbReference type="PANTHER" id="PTHR46268">
    <property type="entry name" value="STRESS RESPONSE PROTEIN NHAX"/>
    <property type="match status" value="1"/>
</dbReference>
<evidence type="ECO:0000313" key="3">
    <source>
        <dbReference type="EMBL" id="ACB95838.1"/>
    </source>
</evidence>
<dbReference type="RefSeq" id="WP_012385193.1">
    <property type="nucleotide sequence ID" value="NC_010581.1"/>
</dbReference>
<reference evidence="3 4" key="2">
    <citation type="journal article" date="2010" name="J. Bacteriol.">
        <title>Complete genome sequence of Beijerinckia indica subsp. indica.</title>
        <authorList>
            <person name="Tamas I."/>
            <person name="Dedysh S.N."/>
            <person name="Liesack W."/>
            <person name="Stott M.B."/>
            <person name="Alam M."/>
            <person name="Murrell J.C."/>
            <person name="Dunfield P.F."/>
        </authorList>
    </citation>
    <scope>NUCLEOTIDE SEQUENCE [LARGE SCALE GENOMIC DNA]</scope>
    <source>
        <strain evidence="4">ATCC 9039 / DSM 1715 / NCIMB 8712</strain>
    </source>
</reference>
<dbReference type="KEGG" id="bid:Bind_2220"/>
<evidence type="ECO:0000313" key="4">
    <source>
        <dbReference type="Proteomes" id="UP000001695"/>
    </source>
</evidence>
<dbReference type="Gene3D" id="3.40.50.12370">
    <property type="match status" value="1"/>
</dbReference>
<feature type="domain" description="UspA" evidence="2">
    <location>
        <begin position="187"/>
        <end position="275"/>
    </location>
</feature>
<comment type="similarity">
    <text evidence="1">Belongs to the universal stress protein A family.</text>
</comment>
<dbReference type="InterPro" id="IPR006016">
    <property type="entry name" value="UspA"/>
</dbReference>
<dbReference type="EMBL" id="CP001016">
    <property type="protein sequence ID" value="ACB95838.1"/>
    <property type="molecule type" value="Genomic_DNA"/>
</dbReference>
<dbReference type="HOGENOM" id="CLU_049301_5_3_5"/>
<dbReference type="OrthoDB" id="9804721at2"/>
<organism evidence="3 4">
    <name type="scientific">Beijerinckia indica subsp. indica (strain ATCC 9039 / DSM 1715 / NCIMB 8712)</name>
    <dbReference type="NCBI Taxonomy" id="395963"/>
    <lineage>
        <taxon>Bacteria</taxon>
        <taxon>Pseudomonadati</taxon>
        <taxon>Pseudomonadota</taxon>
        <taxon>Alphaproteobacteria</taxon>
        <taxon>Hyphomicrobiales</taxon>
        <taxon>Beijerinckiaceae</taxon>
        <taxon>Beijerinckia</taxon>
    </lineage>
</organism>
<evidence type="ECO:0000259" key="2">
    <source>
        <dbReference type="Pfam" id="PF00582"/>
    </source>
</evidence>
<dbReference type="eggNOG" id="COG0589">
    <property type="taxonomic scope" value="Bacteria"/>
</dbReference>
<reference evidence="4" key="1">
    <citation type="submission" date="2008-03" db="EMBL/GenBank/DDBJ databases">
        <title>Complete sequence of chromosome of Beijerinckia indica subsp. indica ATCC 9039.</title>
        <authorList>
            <consortium name="US DOE Joint Genome Institute"/>
            <person name="Copeland A."/>
            <person name="Lucas S."/>
            <person name="Lapidus A."/>
            <person name="Glavina del Rio T."/>
            <person name="Dalin E."/>
            <person name="Tice H."/>
            <person name="Bruce D."/>
            <person name="Goodwin L."/>
            <person name="Pitluck S."/>
            <person name="LaButti K."/>
            <person name="Schmutz J."/>
            <person name="Larimer F."/>
            <person name="Land M."/>
            <person name="Hauser L."/>
            <person name="Kyrpides N."/>
            <person name="Mikhailova N."/>
            <person name="Dunfield P.F."/>
            <person name="Dedysh S.N."/>
            <person name="Liesack W."/>
            <person name="Saw J.H."/>
            <person name="Alam M."/>
            <person name="Chen Y."/>
            <person name="Murrell J.C."/>
            <person name="Richardson P."/>
        </authorList>
    </citation>
    <scope>NUCLEOTIDE SEQUENCE [LARGE SCALE GENOMIC DNA]</scope>
    <source>
        <strain evidence="4">ATCC 9039 / DSM 1715 / NCIMB 8712</strain>
    </source>
</reference>
<dbReference type="Pfam" id="PF00582">
    <property type="entry name" value="Usp"/>
    <property type="match status" value="1"/>
</dbReference>